<dbReference type="AlphaFoldDB" id="A0AAV9ZYE8"/>
<feature type="transmembrane region" description="Helical" evidence="2">
    <location>
        <begin position="385"/>
        <end position="410"/>
    </location>
</feature>
<feature type="region of interest" description="Disordered" evidence="1">
    <location>
        <begin position="292"/>
        <end position="366"/>
    </location>
</feature>
<keyword evidence="2" id="KW-1133">Transmembrane helix</keyword>
<feature type="compositionally biased region" description="Polar residues" evidence="1">
    <location>
        <begin position="117"/>
        <end position="126"/>
    </location>
</feature>
<dbReference type="EMBL" id="JAWWNJ010000102">
    <property type="protein sequence ID" value="KAK6995701.1"/>
    <property type="molecule type" value="Genomic_DNA"/>
</dbReference>
<feature type="transmembrane region" description="Helical" evidence="2">
    <location>
        <begin position="422"/>
        <end position="443"/>
    </location>
</feature>
<evidence type="ECO:0000259" key="3">
    <source>
        <dbReference type="Pfam" id="PF20231"/>
    </source>
</evidence>
<feature type="compositionally biased region" description="Low complexity" evidence="1">
    <location>
        <begin position="329"/>
        <end position="345"/>
    </location>
</feature>
<dbReference type="Proteomes" id="UP001362999">
    <property type="component" value="Unassembled WGS sequence"/>
</dbReference>
<comment type="caution">
    <text evidence="4">The sequence shown here is derived from an EMBL/GenBank/DDBJ whole genome shotgun (WGS) entry which is preliminary data.</text>
</comment>
<keyword evidence="2" id="KW-0812">Transmembrane</keyword>
<protein>
    <recommendedName>
        <fullName evidence="3">DUF6589 domain-containing protein</fullName>
    </recommendedName>
</protein>
<organism evidence="4 5">
    <name type="scientific">Favolaschia claudopus</name>
    <dbReference type="NCBI Taxonomy" id="2862362"/>
    <lineage>
        <taxon>Eukaryota</taxon>
        <taxon>Fungi</taxon>
        <taxon>Dikarya</taxon>
        <taxon>Basidiomycota</taxon>
        <taxon>Agaricomycotina</taxon>
        <taxon>Agaricomycetes</taxon>
        <taxon>Agaricomycetidae</taxon>
        <taxon>Agaricales</taxon>
        <taxon>Marasmiineae</taxon>
        <taxon>Mycenaceae</taxon>
        <taxon>Favolaschia</taxon>
    </lineage>
</organism>
<feature type="region of interest" description="Disordered" evidence="1">
    <location>
        <begin position="797"/>
        <end position="831"/>
    </location>
</feature>
<dbReference type="InterPro" id="IPR046496">
    <property type="entry name" value="DUF6589"/>
</dbReference>
<evidence type="ECO:0000256" key="1">
    <source>
        <dbReference type="SAM" id="MobiDB-lite"/>
    </source>
</evidence>
<sequence>MSGEESIINFDTSSPIQHQFRVNNASEGRDRDESATTSPESYMHYIHEFQLLHTPETPSRVPADYAGHTSSFSGPTPQLYQPSLITYAATSSFQSPLYGFHPVHYTPLYHHSAELGAQSTESGDQSTEPDVESEPNSVALVTPIESLRKQMAEAFAHDLFNGIIPDTALGGRQRTQFKWPPGIEVSVEDRVLVVLRAIKRAGFSTLGEFLAELFRNDFNKHPTVYHTIASFLRAKEKRLQNHPIAIIKLIFEHRKSQDYIDGVPVEPNFEVPRYALPPSVRLEALIPSPAENTTRLIANPDRPEDSNLDSAGPPDPLPFAPSSDESEGSSDQGSPSRPSPESISSSEKESDGENDSDSEENEQNDQSEIFPEFLGRRDPWQAVTVFILALLVFRNRFAIFLPIVVGIFLFTCNAHRDIIALLCRLGLSVSYSMILAQLHVLAADSASQLRLLGAFNPNAGPLFLLLFDNVNKMKRAWRPTLGHQDEVKSGTAATVIRLVGVRAGAFLSEPLRKAFQEKKRKNLTVKQLYDDIDWVHIRGIGKGTVLRIWLKYIPALHSHRSAVENLFLSKYRKHVLQLRKSEIHAARPTNIDESSTAGVASVLLNLLGQLSIIPETLDRWRIMICGDQLTIDRIRKLRWCSRKGNNPFERYEWAFPVIQLWHLKWNWQKCIFRLHWHHELGTGIFGLHYDCQLLDRGKFNPEKCDFYPAHHILEDRFETVVLDALRLLCEEATGVANEPEIKLLDAIQPYFSPQGHFEDCSFEKLEELADTVYKRYMTNAAAEVALGHKDRPDIYGPAWNSSSTVDESDNEGIASEAPQQSTAPPRKKKRARAKVSAAPARNFLDAGDQVMVTLCNFMRMTFWYLELCSAVAEGDIGRVFEVIKAGVII</sequence>
<dbReference type="Pfam" id="PF20231">
    <property type="entry name" value="DUF6589"/>
    <property type="match status" value="1"/>
</dbReference>
<feature type="region of interest" description="Disordered" evidence="1">
    <location>
        <begin position="116"/>
        <end position="136"/>
    </location>
</feature>
<feature type="compositionally biased region" description="Acidic residues" evidence="1">
    <location>
        <begin position="352"/>
        <end position="365"/>
    </location>
</feature>
<accession>A0AAV9ZYE8</accession>
<keyword evidence="5" id="KW-1185">Reference proteome</keyword>
<gene>
    <name evidence="4" type="ORF">R3P38DRAFT_2800870</name>
</gene>
<evidence type="ECO:0000313" key="5">
    <source>
        <dbReference type="Proteomes" id="UP001362999"/>
    </source>
</evidence>
<evidence type="ECO:0000256" key="2">
    <source>
        <dbReference type="SAM" id="Phobius"/>
    </source>
</evidence>
<name>A0AAV9ZYE8_9AGAR</name>
<evidence type="ECO:0000313" key="4">
    <source>
        <dbReference type="EMBL" id="KAK6995701.1"/>
    </source>
</evidence>
<reference evidence="4 5" key="1">
    <citation type="journal article" date="2024" name="J Genomics">
        <title>Draft genome sequencing and assembly of Favolaschia claudopus CIRM-BRFM 2984 isolated from oak limbs.</title>
        <authorList>
            <person name="Navarro D."/>
            <person name="Drula E."/>
            <person name="Chaduli D."/>
            <person name="Cazenave R."/>
            <person name="Ahrendt S."/>
            <person name="Wang J."/>
            <person name="Lipzen A."/>
            <person name="Daum C."/>
            <person name="Barry K."/>
            <person name="Grigoriev I.V."/>
            <person name="Favel A."/>
            <person name="Rosso M.N."/>
            <person name="Martin F."/>
        </authorList>
    </citation>
    <scope>NUCLEOTIDE SEQUENCE [LARGE SCALE GENOMIC DNA]</scope>
    <source>
        <strain evidence="4 5">CIRM-BRFM 2984</strain>
    </source>
</reference>
<keyword evidence="2" id="KW-0472">Membrane</keyword>
<feature type="domain" description="DUF6589" evidence="3">
    <location>
        <begin position="519"/>
        <end position="885"/>
    </location>
</feature>
<proteinExistence type="predicted"/>